<proteinExistence type="predicted"/>
<dbReference type="OrthoDB" id="581532at2"/>
<dbReference type="Proteomes" id="UP000297729">
    <property type="component" value="Unassembled WGS sequence"/>
</dbReference>
<dbReference type="SUPFAM" id="SSF50800">
    <property type="entry name" value="PK beta-barrel domain-like"/>
    <property type="match status" value="1"/>
</dbReference>
<dbReference type="SUPFAM" id="SSF141673">
    <property type="entry name" value="MOSC N-terminal domain-like"/>
    <property type="match status" value="1"/>
</dbReference>
<dbReference type="PANTHER" id="PTHR14237">
    <property type="entry name" value="MOLYBDOPTERIN COFACTOR SULFURASE MOSC"/>
    <property type="match status" value="1"/>
</dbReference>
<name>A0A4Y9S1B5_9BURK</name>
<dbReference type="AlphaFoldDB" id="A0A4Y9S1B5"/>
<sequence length="283" mass="30877">MPTLSAITLYPIKSCAGLSLAEATVTTMGLMSEQIYDREWMVVDLAGNCLTQREYPRMALIKPTLKATTLEVQAPGMLRLEIPLGLPDPDSAPTVTTRIWDDTVLAYDCDELTATWFSKAIGVPCRLVRFHAKAQRAVSTKWTGGVQATTMFSDGYPILVIGTGSLDDLNQKLAAAGRGALQMNRFRPNIVIDGVDAFEEDYAESFAIGDVTLKPVKPCPRCPMPSINQETGEFGPDPMYVMQSYRAKPELDGALCFGMNAILTGGDEQRVRVGQEIVVTLAF</sequence>
<dbReference type="InterPro" id="IPR005303">
    <property type="entry name" value="MOCOS_middle"/>
</dbReference>
<dbReference type="RefSeq" id="WP_135204918.1">
    <property type="nucleotide sequence ID" value="NZ_SPVG01000268.1"/>
</dbReference>
<dbReference type="InterPro" id="IPR011037">
    <property type="entry name" value="Pyrv_Knase-like_insert_dom_sf"/>
</dbReference>
<evidence type="ECO:0000313" key="2">
    <source>
        <dbReference type="EMBL" id="TFW13806.1"/>
    </source>
</evidence>
<dbReference type="GO" id="GO:0030151">
    <property type="term" value="F:molybdenum ion binding"/>
    <property type="evidence" value="ECO:0007669"/>
    <property type="project" value="InterPro"/>
</dbReference>
<dbReference type="GO" id="GO:0003824">
    <property type="term" value="F:catalytic activity"/>
    <property type="evidence" value="ECO:0007669"/>
    <property type="project" value="InterPro"/>
</dbReference>
<protein>
    <submittedName>
        <fullName evidence="2">MOSC domain-containing protein</fullName>
    </submittedName>
</protein>
<gene>
    <name evidence="2" type="ORF">E4L98_28505</name>
</gene>
<dbReference type="Pfam" id="PF03473">
    <property type="entry name" value="MOSC"/>
    <property type="match status" value="1"/>
</dbReference>
<dbReference type="PANTHER" id="PTHR14237:SF19">
    <property type="entry name" value="MITOCHONDRIAL AMIDOXIME REDUCING COMPONENT 1"/>
    <property type="match status" value="1"/>
</dbReference>
<dbReference type="Pfam" id="PF03476">
    <property type="entry name" value="MOSC_N"/>
    <property type="match status" value="1"/>
</dbReference>
<accession>A0A4Y9S1B5</accession>
<comment type="caution">
    <text evidence="2">The sequence shown here is derived from an EMBL/GenBank/DDBJ whole genome shotgun (WGS) entry which is preliminary data.</text>
</comment>
<evidence type="ECO:0000259" key="1">
    <source>
        <dbReference type="PROSITE" id="PS51340"/>
    </source>
</evidence>
<organism evidence="2 3">
    <name type="scientific">Duganella callida</name>
    <dbReference type="NCBI Taxonomy" id="2561932"/>
    <lineage>
        <taxon>Bacteria</taxon>
        <taxon>Pseudomonadati</taxon>
        <taxon>Pseudomonadota</taxon>
        <taxon>Betaproteobacteria</taxon>
        <taxon>Burkholderiales</taxon>
        <taxon>Oxalobacteraceae</taxon>
        <taxon>Telluria group</taxon>
        <taxon>Duganella</taxon>
    </lineage>
</organism>
<reference evidence="2 3" key="1">
    <citation type="submission" date="2019-03" db="EMBL/GenBank/DDBJ databases">
        <title>Draft Genome Sequence of Duganella callidus sp. nov., a Novel Duganella Species Isolated from Cultivated Soil.</title>
        <authorList>
            <person name="Raths R."/>
            <person name="Peta V."/>
            <person name="Bucking H."/>
        </authorList>
    </citation>
    <scope>NUCLEOTIDE SEQUENCE [LARGE SCALE GENOMIC DNA]</scope>
    <source>
        <strain evidence="2 3">DN04</strain>
    </source>
</reference>
<dbReference type="PROSITE" id="PS51340">
    <property type="entry name" value="MOSC"/>
    <property type="match status" value="1"/>
</dbReference>
<dbReference type="InterPro" id="IPR005302">
    <property type="entry name" value="MoCF_Sase_C"/>
</dbReference>
<dbReference type="GO" id="GO:0030170">
    <property type="term" value="F:pyridoxal phosphate binding"/>
    <property type="evidence" value="ECO:0007669"/>
    <property type="project" value="InterPro"/>
</dbReference>
<keyword evidence="3" id="KW-1185">Reference proteome</keyword>
<dbReference type="EMBL" id="SPVG01000268">
    <property type="protein sequence ID" value="TFW13806.1"/>
    <property type="molecule type" value="Genomic_DNA"/>
</dbReference>
<evidence type="ECO:0000313" key="3">
    <source>
        <dbReference type="Proteomes" id="UP000297729"/>
    </source>
</evidence>
<feature type="domain" description="MOSC" evidence="1">
    <location>
        <begin position="125"/>
        <end position="280"/>
    </location>
</feature>